<dbReference type="InterPro" id="IPR000064">
    <property type="entry name" value="NLP_P60_dom"/>
</dbReference>
<comment type="similarity">
    <text evidence="1">Belongs to the peptidase C40 family.</text>
</comment>
<keyword evidence="7" id="KW-1185">Reference proteome</keyword>
<evidence type="ECO:0000256" key="4">
    <source>
        <dbReference type="ARBA" id="ARBA00022807"/>
    </source>
</evidence>
<dbReference type="SUPFAM" id="SSF69279">
    <property type="entry name" value="Phage tail proteins"/>
    <property type="match status" value="1"/>
</dbReference>
<evidence type="ECO:0000256" key="3">
    <source>
        <dbReference type="ARBA" id="ARBA00022801"/>
    </source>
</evidence>
<evidence type="ECO:0000256" key="2">
    <source>
        <dbReference type="ARBA" id="ARBA00022670"/>
    </source>
</evidence>
<dbReference type="InterPro" id="IPR051202">
    <property type="entry name" value="Peptidase_C40"/>
</dbReference>
<dbReference type="Gene3D" id="3.90.1720.10">
    <property type="entry name" value="endopeptidase domain like (from Nostoc punctiforme)"/>
    <property type="match status" value="1"/>
</dbReference>
<keyword evidence="4" id="KW-0788">Thiol protease</keyword>
<dbReference type="RefSeq" id="WP_349169831.1">
    <property type="nucleotide sequence ID" value="NZ_JBBMFO010000001.1"/>
</dbReference>
<dbReference type="PROSITE" id="PS51935">
    <property type="entry name" value="NLPC_P60"/>
    <property type="match status" value="1"/>
</dbReference>
<dbReference type="PANTHER" id="PTHR47053">
    <property type="entry name" value="MUREIN DD-ENDOPEPTIDASE MEPH-RELATED"/>
    <property type="match status" value="1"/>
</dbReference>
<reference evidence="6 7" key="1">
    <citation type="submission" date="2024-03" db="EMBL/GenBank/DDBJ databases">
        <title>Human intestinal bacterial collection.</title>
        <authorList>
            <person name="Pauvert C."/>
            <person name="Hitch T.C.A."/>
            <person name="Clavel T."/>
        </authorList>
    </citation>
    <scope>NUCLEOTIDE SEQUENCE [LARGE SCALE GENOMIC DNA]</scope>
    <source>
        <strain evidence="6 7">CLA-SR-H025</strain>
    </source>
</reference>
<keyword evidence="2" id="KW-0645">Protease</keyword>
<comment type="caution">
    <text evidence="6">The sequence shown here is derived from an EMBL/GenBank/DDBJ whole genome shotgun (WGS) entry which is preliminary data.</text>
</comment>
<protein>
    <submittedName>
        <fullName evidence="6">NlpC/P60 family protein</fullName>
    </submittedName>
</protein>
<organism evidence="6 7">
    <name type="scientific">Peptoniphilus hominis</name>
    <name type="common">ex Hitch et al. 2025</name>
    <dbReference type="NCBI Taxonomy" id="3133174"/>
    <lineage>
        <taxon>Bacteria</taxon>
        <taxon>Bacillati</taxon>
        <taxon>Bacillota</taxon>
        <taxon>Tissierellia</taxon>
        <taxon>Tissierellales</taxon>
        <taxon>Peptoniphilaceae</taxon>
        <taxon>Peptoniphilus</taxon>
    </lineage>
</organism>
<evidence type="ECO:0000259" key="5">
    <source>
        <dbReference type="PROSITE" id="PS51935"/>
    </source>
</evidence>
<dbReference type="PANTHER" id="PTHR47053:SF1">
    <property type="entry name" value="MUREIN DD-ENDOPEPTIDASE MEPH-RELATED"/>
    <property type="match status" value="1"/>
</dbReference>
<dbReference type="Pfam" id="PF00877">
    <property type="entry name" value="NLPC_P60"/>
    <property type="match status" value="1"/>
</dbReference>
<name>A0ABV1CDC8_9FIRM</name>
<feature type="domain" description="NlpC/P60" evidence="5">
    <location>
        <begin position="360"/>
        <end position="482"/>
    </location>
</feature>
<evidence type="ECO:0000256" key="1">
    <source>
        <dbReference type="ARBA" id="ARBA00007074"/>
    </source>
</evidence>
<evidence type="ECO:0000313" key="7">
    <source>
        <dbReference type="Proteomes" id="UP001447979"/>
    </source>
</evidence>
<dbReference type="InterPro" id="IPR038765">
    <property type="entry name" value="Papain-like_cys_pep_sf"/>
</dbReference>
<evidence type="ECO:0000313" key="6">
    <source>
        <dbReference type="EMBL" id="MEQ2400156.1"/>
    </source>
</evidence>
<keyword evidence="3" id="KW-0378">Hydrolase</keyword>
<proteinExistence type="inferred from homology"/>
<gene>
    <name evidence="6" type="ORF">WMO19_00905</name>
</gene>
<dbReference type="EMBL" id="JBBMFO010000001">
    <property type="protein sequence ID" value="MEQ2400156.1"/>
    <property type="molecule type" value="Genomic_DNA"/>
</dbReference>
<sequence length="482" mass="54145">MGKADRTKLKVIYKGKDITKEIQEYILDFSYTDNDNDAEDLQLTLENKEELWYKEWFPEKGDTINATIIIIKDGATIPVPIGKFEVDSINVKGKPNITTIKAITAFISGEIRDTKRSKAWEKIKFKAIVSEIAGKYGYSAVFNIQKDKLYDKVDQNNLSDIEFIKKLCKDLGYDVKVNNTKIIITDEEYYESKGPDFNIYNHREDADKSDIFDLLNWEFDESSIGAYTSCENQYKDSKTRKVFKAKAESKKEKKSKKVLRLNKKVKSDAENEQLCKDALKRENAKTKTAKFSFAPDKAVYGKNIINVSGWGVFDGKYLIDSVTHKIDSNGYTVDLDCRKFYKGMSITTSSSTESDSAKGSDKVEAMISHAESMIGMGYSQPMRMSAKYADCSSTVCRSMSAAGLMPKGAAYDTSSLPNCGYLKEVPMSDLQRGDVLNYRRGGKGHAMIYIGDGKVIEAQPRKGVVVGKLRTKGYKAYRPTGG</sequence>
<dbReference type="Proteomes" id="UP001447979">
    <property type="component" value="Unassembled WGS sequence"/>
</dbReference>
<dbReference type="SUPFAM" id="SSF54001">
    <property type="entry name" value="Cysteine proteinases"/>
    <property type="match status" value="1"/>
</dbReference>
<accession>A0ABV1CDC8</accession>